<feature type="domain" description="PTS EIIB type-2" evidence="14">
    <location>
        <begin position="178"/>
        <end position="273"/>
    </location>
</feature>
<dbReference type="EMBL" id="FJMZ01000009">
    <property type="protein sequence ID" value="CZQ89972.1"/>
    <property type="molecule type" value="Genomic_DNA"/>
</dbReference>
<dbReference type="Proteomes" id="UP000199686">
    <property type="component" value="Unassembled WGS sequence"/>
</dbReference>
<comment type="caution">
    <text evidence="17">The sequence shown here is derived from an EMBL/GenBank/DDBJ whole genome shotgun (WGS) entry which is preliminary data.</text>
</comment>
<dbReference type="Pfam" id="PF02302">
    <property type="entry name" value="PTS_IIB"/>
    <property type="match status" value="1"/>
</dbReference>
<dbReference type="Gene3D" id="3.40.50.2300">
    <property type="match status" value="1"/>
</dbReference>
<evidence type="ECO:0000256" key="1">
    <source>
        <dbReference type="ARBA" id="ARBA00004429"/>
    </source>
</evidence>
<evidence type="ECO:0000256" key="8">
    <source>
        <dbReference type="ARBA" id="ARBA00022683"/>
    </source>
</evidence>
<keyword evidence="18" id="KW-1185">Reference proteome</keyword>
<dbReference type="InterPro" id="IPR013011">
    <property type="entry name" value="PTS_EIIB_2"/>
</dbReference>
<dbReference type="Gene3D" id="3.40.930.10">
    <property type="entry name" value="Mannitol-specific EII, Chain A"/>
    <property type="match status" value="1"/>
</dbReference>
<dbReference type="PROSITE" id="PS51104">
    <property type="entry name" value="PTS_EIIC_TYPE_2"/>
    <property type="match status" value="1"/>
</dbReference>
<feature type="transmembrane region" description="Helical" evidence="12">
    <location>
        <begin position="463"/>
        <end position="484"/>
    </location>
</feature>
<evidence type="ECO:0000256" key="4">
    <source>
        <dbReference type="ARBA" id="ARBA00022475"/>
    </source>
</evidence>
<evidence type="ECO:0000259" key="13">
    <source>
        <dbReference type="PROSITE" id="PS51094"/>
    </source>
</evidence>
<evidence type="ECO:0000259" key="15">
    <source>
        <dbReference type="PROSITE" id="PS51104"/>
    </source>
</evidence>
<keyword evidence="8" id="KW-0598">Phosphotransferase system</keyword>
<dbReference type="NCBIfam" id="TIGR00848">
    <property type="entry name" value="fruA"/>
    <property type="match status" value="1"/>
</dbReference>
<protein>
    <submittedName>
        <fullName evidence="16">Phosphotransferase system fructose-specific iib subunit</fullName>
    </submittedName>
</protein>
<dbReference type="InterPro" id="IPR036095">
    <property type="entry name" value="PTS_EIIB-like_sf"/>
</dbReference>
<evidence type="ECO:0000256" key="10">
    <source>
        <dbReference type="ARBA" id="ARBA00022989"/>
    </source>
</evidence>
<proteinExistence type="predicted"/>
<evidence type="ECO:0000313" key="18">
    <source>
        <dbReference type="Proteomes" id="UP000195947"/>
    </source>
</evidence>
<reference evidence="16 18" key="1">
    <citation type="submission" date="2016-02" db="EMBL/GenBank/DDBJ databases">
        <authorList>
            <person name="Strepis N."/>
        </authorList>
    </citation>
    <scope>NUCLEOTIDE SEQUENCE [LARGE SCALE GENOMIC DNA]</scope>
    <source>
        <strain evidence="16">Trichococcus flocculiformis</strain>
    </source>
</reference>
<evidence type="ECO:0000259" key="14">
    <source>
        <dbReference type="PROSITE" id="PS51099"/>
    </source>
</evidence>
<dbReference type="Pfam" id="PF00359">
    <property type="entry name" value="PTS_EIIA_2"/>
    <property type="match status" value="1"/>
</dbReference>
<dbReference type="CDD" id="cd00211">
    <property type="entry name" value="PTS_IIA_fru"/>
    <property type="match status" value="1"/>
</dbReference>
<evidence type="ECO:0000256" key="5">
    <source>
        <dbReference type="ARBA" id="ARBA00022553"/>
    </source>
</evidence>
<evidence type="ECO:0000256" key="9">
    <source>
        <dbReference type="ARBA" id="ARBA00022692"/>
    </source>
</evidence>
<evidence type="ECO:0000313" key="16">
    <source>
        <dbReference type="EMBL" id="CZQ89972.1"/>
    </source>
</evidence>
<evidence type="ECO:0000256" key="6">
    <source>
        <dbReference type="ARBA" id="ARBA00022597"/>
    </source>
</evidence>
<evidence type="ECO:0000313" key="17">
    <source>
        <dbReference type="EMBL" id="SFH47270.1"/>
    </source>
</evidence>
<keyword evidence="5" id="KW-0597">Phosphoprotein</keyword>
<dbReference type="GO" id="GO:0005886">
    <property type="term" value="C:plasma membrane"/>
    <property type="evidence" value="ECO:0007669"/>
    <property type="project" value="UniProtKB-SubCell"/>
</dbReference>
<evidence type="ECO:0000256" key="12">
    <source>
        <dbReference type="SAM" id="Phobius"/>
    </source>
</evidence>
<dbReference type="InterPro" id="IPR003501">
    <property type="entry name" value="PTS_EIIB_2/3"/>
</dbReference>
<feature type="transmembrane region" description="Helical" evidence="12">
    <location>
        <begin position="379"/>
        <end position="403"/>
    </location>
</feature>
<dbReference type="Pfam" id="PF02378">
    <property type="entry name" value="PTS_EIIC"/>
    <property type="match status" value="1"/>
</dbReference>
<feature type="transmembrane region" description="Helical" evidence="12">
    <location>
        <begin position="341"/>
        <end position="367"/>
    </location>
</feature>
<gene>
    <name evidence="17" type="ORF">SAMN04488507_1001142</name>
    <name evidence="16" type="ORF">TFLO_1179</name>
</gene>
<accession>A0AB38BE58</accession>
<dbReference type="PROSITE" id="PS51094">
    <property type="entry name" value="PTS_EIIA_TYPE_2"/>
    <property type="match status" value="1"/>
</dbReference>
<evidence type="ECO:0000256" key="11">
    <source>
        <dbReference type="ARBA" id="ARBA00023136"/>
    </source>
</evidence>
<dbReference type="GO" id="GO:0009401">
    <property type="term" value="P:phosphoenolpyruvate-dependent sugar phosphotransferase system"/>
    <property type="evidence" value="ECO:0007669"/>
    <property type="project" value="UniProtKB-KW"/>
</dbReference>
<dbReference type="InterPro" id="IPR004715">
    <property type="entry name" value="PTS_IIA_fruc"/>
</dbReference>
<dbReference type="PANTHER" id="PTHR30505:SF28">
    <property type="entry name" value="PTS SYSTEM 2-O-ALPHA-MANNOSYL-D-GLYCERATE-SPECIFIC EIIABC COMPONENT"/>
    <property type="match status" value="1"/>
</dbReference>
<dbReference type="PANTHER" id="PTHR30505">
    <property type="entry name" value="FRUCTOSE-LIKE PERMEASE"/>
    <property type="match status" value="1"/>
</dbReference>
<dbReference type="PROSITE" id="PS51099">
    <property type="entry name" value="PTS_EIIB_TYPE_2"/>
    <property type="match status" value="1"/>
</dbReference>
<dbReference type="CDD" id="cd05569">
    <property type="entry name" value="PTS_IIB_fructose"/>
    <property type="match status" value="1"/>
</dbReference>
<dbReference type="SUPFAM" id="SSF55804">
    <property type="entry name" value="Phoshotransferase/anion transport protein"/>
    <property type="match status" value="1"/>
</dbReference>
<dbReference type="NCBIfam" id="TIGR00829">
    <property type="entry name" value="FRU"/>
    <property type="match status" value="1"/>
</dbReference>
<dbReference type="PROSITE" id="PS00372">
    <property type="entry name" value="PTS_EIIA_TYPE_2_HIS"/>
    <property type="match status" value="1"/>
</dbReference>
<evidence type="ECO:0000256" key="3">
    <source>
        <dbReference type="ARBA" id="ARBA00022448"/>
    </source>
</evidence>
<evidence type="ECO:0000256" key="7">
    <source>
        <dbReference type="ARBA" id="ARBA00022679"/>
    </source>
</evidence>
<evidence type="ECO:0000313" key="19">
    <source>
        <dbReference type="Proteomes" id="UP000199686"/>
    </source>
</evidence>
<name>A0AB38BE58_9LACT</name>
<dbReference type="InterPro" id="IPR003352">
    <property type="entry name" value="PTS_EIIC"/>
</dbReference>
<dbReference type="InterPro" id="IPR013014">
    <property type="entry name" value="PTS_EIIC_2"/>
</dbReference>
<dbReference type="GO" id="GO:0005351">
    <property type="term" value="F:carbohydrate:proton symporter activity"/>
    <property type="evidence" value="ECO:0007669"/>
    <property type="project" value="InterPro"/>
</dbReference>
<dbReference type="AlphaFoldDB" id="A0AB38BE58"/>
<dbReference type="InterPro" id="IPR050864">
    <property type="entry name" value="Bacterial_PTS_Sugar_Transport"/>
</dbReference>
<keyword evidence="3" id="KW-0813">Transport</keyword>
<feature type="transmembrane region" description="Helical" evidence="12">
    <location>
        <begin position="504"/>
        <end position="526"/>
    </location>
</feature>
<keyword evidence="10 12" id="KW-1133">Transmembrane helix</keyword>
<sequence>MKINDILLKELMIMDLQGTTKEGVIDEMIASLSANGIINDVAVYKEGIMKRESQTSTGLGDGIAMPHAKNKAVVKPAVVFAKSAAGVDYASLDGQPAHLFFMIAAPEGANNVHLEVLASLSRLLINPDFTASLKKAQTPEEVQGLFAAAEAAREAKEQAEAAAKAAPVAATETKKPFVIAVTACPTGIAHTYMAEDSLKQMAEKMGVDIRVETNGSDGVKNPLTADEIRRADGVIVAADKKVEMARFNGKHVLQRPVSDGINKAEELITKAMRQEAPILNVEGDIFAVNESDEKPSIIGRVYKDLMNGISHMLPFVVGGGILIAISFLFETSFGSDSPLFISFMAIGGAAFSFLIPILAGYIAMSIADRPGLLPGMAGGYLAVQANAGFLGGLIAGFLAGYIMVYLKKAFKGLPRTLDGMKTILLYPVFGLLITGLLMYFLVGPVFSTINTAMITFLENLGTGNAVLLGAVLGGMMAIDMGGPFNKAAYAFSIGIFTDTGDGSLMAAVMAGGMIPPLAIGIATLLFKNKFTDIEQKSGLSNILLGLSFITEGAIPFAAADPMRVIGSSIVGSAIAGGLTQLWAVSIPAPHGGLFVITLANRPLMFLLALLIGTVVSALMLGLWKQDKTQEVVK</sequence>
<keyword evidence="7" id="KW-0808">Transferase</keyword>
<keyword evidence="9 12" id="KW-0812">Transmembrane</keyword>
<reference evidence="17 19" key="2">
    <citation type="submission" date="2016-10" db="EMBL/GenBank/DDBJ databases">
        <authorList>
            <person name="Varghese N."/>
            <person name="Submissions S."/>
        </authorList>
    </citation>
    <scope>NUCLEOTIDE SEQUENCE [LARGE SCALE GENOMIC DNA]</scope>
    <source>
        <strain evidence="17 19">DSM 2094</strain>
    </source>
</reference>
<evidence type="ECO:0000256" key="2">
    <source>
        <dbReference type="ARBA" id="ARBA00004496"/>
    </source>
</evidence>
<dbReference type="RefSeq" id="WP_086988708.1">
    <property type="nucleotide sequence ID" value="NZ_FJMZ01000009.1"/>
</dbReference>
<dbReference type="Proteomes" id="UP000195947">
    <property type="component" value="Unassembled WGS sequence"/>
</dbReference>
<dbReference type="NCBIfam" id="TIGR01427">
    <property type="entry name" value="PTS_IIC_fructo"/>
    <property type="match status" value="1"/>
</dbReference>
<dbReference type="SUPFAM" id="SSF52794">
    <property type="entry name" value="PTS system IIB component-like"/>
    <property type="match status" value="1"/>
</dbReference>
<dbReference type="InterPro" id="IPR002178">
    <property type="entry name" value="PTS_EIIA_type-2_dom"/>
</dbReference>
<feature type="domain" description="PTS EIIA type-2" evidence="13">
    <location>
        <begin position="5"/>
        <end position="149"/>
    </location>
</feature>
<dbReference type="GO" id="GO:0022877">
    <property type="term" value="F:protein-N(PI)-phosphohistidine-fructose phosphotransferase system transporter activity"/>
    <property type="evidence" value="ECO:0007669"/>
    <property type="project" value="InterPro"/>
</dbReference>
<feature type="transmembrane region" description="Helical" evidence="12">
    <location>
        <begin position="423"/>
        <end position="442"/>
    </location>
</feature>
<dbReference type="InterPro" id="IPR006327">
    <property type="entry name" value="PTS_IIC_fruc"/>
</dbReference>
<feature type="domain" description="PTS EIIC type-2" evidence="15">
    <location>
        <begin position="301"/>
        <end position="633"/>
    </location>
</feature>
<feature type="transmembrane region" description="Helical" evidence="12">
    <location>
        <begin position="603"/>
        <end position="623"/>
    </location>
</feature>
<dbReference type="GO" id="GO:0005737">
    <property type="term" value="C:cytoplasm"/>
    <property type="evidence" value="ECO:0007669"/>
    <property type="project" value="UniProtKB-SubCell"/>
</dbReference>
<dbReference type="GO" id="GO:0090563">
    <property type="term" value="F:protein-phosphocysteine-sugar phosphotransferase activity"/>
    <property type="evidence" value="ECO:0007669"/>
    <property type="project" value="TreeGrafter"/>
</dbReference>
<keyword evidence="4" id="KW-1003">Cell membrane</keyword>
<comment type="subcellular location">
    <subcellularLocation>
        <location evidence="1">Cell inner membrane</location>
        <topology evidence="1">Multi-pass membrane protein</topology>
    </subcellularLocation>
    <subcellularLocation>
        <location evidence="2">Cytoplasm</location>
    </subcellularLocation>
</comment>
<dbReference type="EMBL" id="FOQC01000001">
    <property type="protein sequence ID" value="SFH47270.1"/>
    <property type="molecule type" value="Genomic_DNA"/>
</dbReference>
<dbReference type="FunFam" id="3.40.50.2300:FF:000014">
    <property type="entry name" value="PTS system fructose-like transporter subunit IIB"/>
    <property type="match status" value="1"/>
</dbReference>
<feature type="transmembrane region" description="Helical" evidence="12">
    <location>
        <begin position="564"/>
        <end position="583"/>
    </location>
</feature>
<feature type="transmembrane region" description="Helical" evidence="12">
    <location>
        <begin position="309"/>
        <end position="329"/>
    </location>
</feature>
<organism evidence="17 19">
    <name type="scientific">Trichococcus flocculiformis</name>
    <dbReference type="NCBI Taxonomy" id="82803"/>
    <lineage>
        <taxon>Bacteria</taxon>
        <taxon>Bacillati</taxon>
        <taxon>Bacillota</taxon>
        <taxon>Bacilli</taxon>
        <taxon>Lactobacillales</taxon>
        <taxon>Carnobacteriaceae</taxon>
        <taxon>Trichococcus</taxon>
    </lineage>
</organism>
<dbReference type="InterPro" id="IPR016152">
    <property type="entry name" value="PTrfase/Anion_transptr"/>
</dbReference>
<dbReference type="InterPro" id="IPR003353">
    <property type="entry name" value="PTS_IIB_fruc"/>
</dbReference>
<keyword evidence="11 12" id="KW-0472">Membrane</keyword>
<dbReference type="FunFam" id="3.40.930.10:FF:000009">
    <property type="entry name" value="PTS system, fructose specific IIABC component"/>
    <property type="match status" value="1"/>
</dbReference>
<keyword evidence="6" id="KW-0762">Sugar transport</keyword>